<dbReference type="InterPro" id="IPR000847">
    <property type="entry name" value="LysR_HTH_N"/>
</dbReference>
<gene>
    <name evidence="6" type="ORF">SAMN06265368_2254</name>
</gene>
<dbReference type="GO" id="GO:0003677">
    <property type="term" value="F:DNA binding"/>
    <property type="evidence" value="ECO:0007669"/>
    <property type="project" value="UniProtKB-KW"/>
</dbReference>
<keyword evidence="7" id="KW-1185">Reference proteome</keyword>
<evidence type="ECO:0000313" key="7">
    <source>
        <dbReference type="Proteomes" id="UP000219439"/>
    </source>
</evidence>
<organism evidence="6 7">
    <name type="scientific">Cohaesibacter gelatinilyticus</name>
    <dbReference type="NCBI Taxonomy" id="372072"/>
    <lineage>
        <taxon>Bacteria</taxon>
        <taxon>Pseudomonadati</taxon>
        <taxon>Pseudomonadota</taxon>
        <taxon>Alphaproteobacteria</taxon>
        <taxon>Hyphomicrobiales</taxon>
        <taxon>Cohaesibacteraceae</taxon>
    </lineage>
</organism>
<dbReference type="EMBL" id="OBEL01000002">
    <property type="protein sequence ID" value="SNZ19174.1"/>
    <property type="molecule type" value="Genomic_DNA"/>
</dbReference>
<protein>
    <submittedName>
        <fullName evidence="6">DNA-binding transcriptional regulator, LysR family</fullName>
    </submittedName>
</protein>
<evidence type="ECO:0000256" key="1">
    <source>
        <dbReference type="ARBA" id="ARBA00009437"/>
    </source>
</evidence>
<dbReference type="Proteomes" id="UP000219439">
    <property type="component" value="Unassembled WGS sequence"/>
</dbReference>
<dbReference type="PANTHER" id="PTHR30579">
    <property type="entry name" value="TRANSCRIPTIONAL REGULATOR"/>
    <property type="match status" value="1"/>
</dbReference>
<dbReference type="RefSeq" id="WP_097153538.1">
    <property type="nucleotide sequence ID" value="NZ_OBEL01000002.1"/>
</dbReference>
<dbReference type="SUPFAM" id="SSF53850">
    <property type="entry name" value="Periplasmic binding protein-like II"/>
    <property type="match status" value="1"/>
</dbReference>
<evidence type="ECO:0000256" key="3">
    <source>
        <dbReference type="ARBA" id="ARBA00023125"/>
    </source>
</evidence>
<keyword evidence="2" id="KW-0805">Transcription regulation</keyword>
<dbReference type="AlphaFoldDB" id="A0A285PBR2"/>
<reference evidence="6 7" key="1">
    <citation type="submission" date="2017-09" db="EMBL/GenBank/DDBJ databases">
        <authorList>
            <person name="Ehlers B."/>
            <person name="Leendertz F.H."/>
        </authorList>
    </citation>
    <scope>NUCLEOTIDE SEQUENCE [LARGE SCALE GENOMIC DNA]</scope>
    <source>
        <strain evidence="6 7">DSM 18289</strain>
    </source>
</reference>
<dbReference type="Gene3D" id="1.10.10.10">
    <property type="entry name" value="Winged helix-like DNA-binding domain superfamily/Winged helix DNA-binding domain"/>
    <property type="match status" value="1"/>
</dbReference>
<dbReference type="OrthoDB" id="8097684at2"/>
<sequence length="305" mass="32949">MVQDISTLKSDAAYPAIQRTLNLDALRSFVAICETGSFRRAAERVHKSPSAVSLQIGKLEEQLGSRLLDRDARHVALTDQGAILLGQARRLLGLNDETLALFQRSELAGRLRLSAPHDLGVSLVPHLLRRLAEVHPDIHVDVWLGKSETVQMGIKDGSVNLALFNNVGTSAIPAQELFSEPLKWLVLDGGSAIQQEPLPLAVAEVGCAWRDAALKALEAAGRDYRVAYSSDTSMGQVAALRADLAIAALPQSLVDRDLVEAPSHHDLPQLPLTHIRVADDGSELAKAFVKLIMADMRSSSVFAAK</sequence>
<dbReference type="Pfam" id="PF03466">
    <property type="entry name" value="LysR_substrate"/>
    <property type="match status" value="1"/>
</dbReference>
<dbReference type="InterPro" id="IPR050176">
    <property type="entry name" value="LTTR"/>
</dbReference>
<dbReference type="InterPro" id="IPR005119">
    <property type="entry name" value="LysR_subst-bd"/>
</dbReference>
<evidence type="ECO:0000256" key="4">
    <source>
        <dbReference type="ARBA" id="ARBA00023163"/>
    </source>
</evidence>
<dbReference type="Pfam" id="PF00126">
    <property type="entry name" value="HTH_1"/>
    <property type="match status" value="1"/>
</dbReference>
<dbReference type="InterPro" id="IPR036388">
    <property type="entry name" value="WH-like_DNA-bd_sf"/>
</dbReference>
<evidence type="ECO:0000256" key="2">
    <source>
        <dbReference type="ARBA" id="ARBA00023015"/>
    </source>
</evidence>
<comment type="similarity">
    <text evidence="1">Belongs to the LysR transcriptional regulatory family.</text>
</comment>
<keyword evidence="3 6" id="KW-0238">DNA-binding</keyword>
<dbReference type="SUPFAM" id="SSF46785">
    <property type="entry name" value="Winged helix' DNA-binding domain"/>
    <property type="match status" value="1"/>
</dbReference>
<evidence type="ECO:0000313" key="6">
    <source>
        <dbReference type="EMBL" id="SNZ19174.1"/>
    </source>
</evidence>
<dbReference type="FunFam" id="1.10.10.10:FF:000001">
    <property type="entry name" value="LysR family transcriptional regulator"/>
    <property type="match status" value="1"/>
</dbReference>
<name>A0A285PBR2_9HYPH</name>
<dbReference type="InterPro" id="IPR036390">
    <property type="entry name" value="WH_DNA-bd_sf"/>
</dbReference>
<dbReference type="Gene3D" id="3.40.190.10">
    <property type="entry name" value="Periplasmic binding protein-like II"/>
    <property type="match status" value="2"/>
</dbReference>
<dbReference type="GO" id="GO:0003700">
    <property type="term" value="F:DNA-binding transcription factor activity"/>
    <property type="evidence" value="ECO:0007669"/>
    <property type="project" value="InterPro"/>
</dbReference>
<evidence type="ECO:0000259" key="5">
    <source>
        <dbReference type="PROSITE" id="PS50931"/>
    </source>
</evidence>
<dbReference type="PROSITE" id="PS50931">
    <property type="entry name" value="HTH_LYSR"/>
    <property type="match status" value="1"/>
</dbReference>
<feature type="domain" description="HTH lysR-type" evidence="5">
    <location>
        <begin position="21"/>
        <end position="78"/>
    </location>
</feature>
<accession>A0A285PBR2</accession>
<proteinExistence type="inferred from homology"/>
<keyword evidence="4" id="KW-0804">Transcription</keyword>
<dbReference type="PANTHER" id="PTHR30579:SF7">
    <property type="entry name" value="HTH-TYPE TRANSCRIPTIONAL REGULATOR LRHA-RELATED"/>
    <property type="match status" value="1"/>
</dbReference>